<dbReference type="PANTHER" id="PTHR31308">
    <property type="match status" value="1"/>
</dbReference>
<organism evidence="2 3">
    <name type="scientific">Bifiguratus adelaidae</name>
    <dbReference type="NCBI Taxonomy" id="1938954"/>
    <lineage>
        <taxon>Eukaryota</taxon>
        <taxon>Fungi</taxon>
        <taxon>Fungi incertae sedis</taxon>
        <taxon>Mucoromycota</taxon>
        <taxon>Mucoromycotina</taxon>
        <taxon>Endogonomycetes</taxon>
        <taxon>Endogonales</taxon>
        <taxon>Endogonales incertae sedis</taxon>
        <taxon>Bifiguratus</taxon>
    </lineage>
</organism>
<reference evidence="2 3" key="1">
    <citation type="journal article" date="2017" name="Mycologia">
        <title>Bifiguratus adelaidae, gen. et sp. nov., a new member of Mucoromycotina in endophytic and soil-dwelling habitats.</title>
        <authorList>
            <person name="Torres-Cruz T.J."/>
            <person name="Billingsley Tobias T.L."/>
            <person name="Almatruk M."/>
            <person name="Hesse C."/>
            <person name="Kuske C.R."/>
            <person name="Desiro A."/>
            <person name="Benucci G.M."/>
            <person name="Bonito G."/>
            <person name="Stajich J.E."/>
            <person name="Dunlap C."/>
            <person name="Arnold A.E."/>
            <person name="Porras-Alfaro A."/>
        </authorList>
    </citation>
    <scope>NUCLEOTIDE SEQUENCE [LARGE SCALE GENOMIC DNA]</scope>
    <source>
        <strain evidence="2 3">AZ0501</strain>
    </source>
</reference>
<protein>
    <recommendedName>
        <fullName evidence="4">Glycoside hydrolase family 5 C-terminal domain-containing protein</fullName>
    </recommendedName>
</protein>
<dbReference type="SUPFAM" id="SSF51445">
    <property type="entry name" value="(Trans)glycosidases"/>
    <property type="match status" value="1"/>
</dbReference>
<dbReference type="AlphaFoldDB" id="A0A261XTI5"/>
<sequence length="648" mass="72734">MVWSTNYEKLSVATMFTLFWAGSVFAPKCVVNGMNVQDYLQQHYIGAMSAVAKAIHDAEGLEGVVVLGWDTMNEPGRGYIGQPDLNKFFLDTDMRKDLSPTPFEGMQLGVGLKTKVERWDVGGFGPKKSGTEVVEPFGASAWMTQEERDQADDVFGWTRDPAWTPGCIWELHGVWQSSDRKLLRPDYFYRDVRGQGRKRDPAQTYEFSQFFVPWVEGYVRQIQQIHSAGIVFIQPPVLTIPPPLPNDLKNIAYSPHFYDGLTLINKEWKNFNVDVIGLKRGKYGSGPLKYVRAVKIGEKAIRRSFVEQLGMIRDEAKEKWGDVPVVIGEIGIPYDMKGSPATASVWLKEAYRGILRPLSMCLDGSRATSTNSPGSINTTDSPQSKAMDANINALESNLLNYTLWNYVPDNVPIWGDRWNGEDLSIWQKLGAVEGSQLTTSRDSLLTATERGNTVESINARDIPAIHRPFARVVPGYAIRSSFVLTPAPVYELSFSMPADGIRGVRSKAPAEIYIPKYHFSKVVIDEFGELPPSSRPTQGKHSKIASVEFSDELDTLSEYEIDPKQDWDISTLLLEEKVLTRVTLSSGSWQRIEEGEHYWVLAWNVLADETSPRKEHSLHIDRVVVEQGGRIVSEGALLARNKPFCTIM</sequence>
<evidence type="ECO:0000313" key="2">
    <source>
        <dbReference type="EMBL" id="OZJ01669.1"/>
    </source>
</evidence>
<comment type="caution">
    <text evidence="2">The sequence shown here is derived from an EMBL/GenBank/DDBJ whole genome shotgun (WGS) entry which is preliminary data.</text>
</comment>
<dbReference type="GO" id="GO:1904462">
    <property type="term" value="P:ergosteryl 3-beta-D-glucoside catabolic process"/>
    <property type="evidence" value="ECO:0007669"/>
    <property type="project" value="TreeGrafter"/>
</dbReference>
<keyword evidence="3" id="KW-1185">Reference proteome</keyword>
<dbReference type="Proteomes" id="UP000242875">
    <property type="component" value="Unassembled WGS sequence"/>
</dbReference>
<gene>
    <name evidence="2" type="ORF">BZG36_05511</name>
</gene>
<feature type="region of interest" description="Disordered" evidence="1">
    <location>
        <begin position="365"/>
        <end position="384"/>
    </location>
</feature>
<dbReference type="GO" id="GO:0050295">
    <property type="term" value="F:steryl-beta-glucosidase activity"/>
    <property type="evidence" value="ECO:0007669"/>
    <property type="project" value="TreeGrafter"/>
</dbReference>
<dbReference type="PANTHER" id="PTHR31308:SF5">
    <property type="entry name" value="ERGOSTERYL-BETA-GLUCOSIDASE"/>
    <property type="match status" value="1"/>
</dbReference>
<feature type="compositionally biased region" description="Polar residues" evidence="1">
    <location>
        <begin position="366"/>
        <end position="384"/>
    </location>
</feature>
<name>A0A261XTI5_9FUNG</name>
<evidence type="ECO:0000313" key="3">
    <source>
        <dbReference type="Proteomes" id="UP000242875"/>
    </source>
</evidence>
<dbReference type="InterPro" id="IPR052066">
    <property type="entry name" value="Glycosphingolipid_Hydrolases"/>
</dbReference>
<proteinExistence type="predicted"/>
<dbReference type="EMBL" id="MVBO01000269">
    <property type="protein sequence ID" value="OZJ01669.1"/>
    <property type="molecule type" value="Genomic_DNA"/>
</dbReference>
<dbReference type="OrthoDB" id="9971853at2759"/>
<evidence type="ECO:0008006" key="4">
    <source>
        <dbReference type="Google" id="ProtNLM"/>
    </source>
</evidence>
<evidence type="ECO:0000256" key="1">
    <source>
        <dbReference type="SAM" id="MobiDB-lite"/>
    </source>
</evidence>
<dbReference type="InterPro" id="IPR017853">
    <property type="entry name" value="GH"/>
</dbReference>
<accession>A0A261XTI5</accession>
<dbReference type="Gene3D" id="3.20.20.80">
    <property type="entry name" value="Glycosidases"/>
    <property type="match status" value="2"/>
</dbReference>